<dbReference type="RefSeq" id="XP_014158095.1">
    <property type="nucleotide sequence ID" value="XM_014302620.1"/>
</dbReference>
<sequence>MSQAELPAVNKKSLLELKTQMQTERTQSLQPAHTSTKAHDIIPLEGLRISNSAGSVGVVVEEENKHTGTGIDNRGVAAEPSHVFVTPSLDSLPEHAQLTGVSGGINSASGCTTSDMEGSHISRERRAHENTQTFNDREKHIYREAISATHTHRPVSSTAPMRRGNSHDTFSQPKQISKISTRNQVYSSDCLGDHVPVGKSSNAGKRAQSERSVQFKGMKGPMRHKQQHIPHAEHASRSPHTKSGNRYSHTSNRPKTNASTSQNSLRRMQSMEDRTPRHPNPSAHQQQYKLHRQSSPTSEACSSSHSISNTQYERSTSHPPQHHRNSDHNWHRSNDDMRRSRHSDDQFSQRGGTRQSHTRPHTQHTHMQVRASQSAHTHQYYDGPSRAGYWGDKASYSHDQLHSGRPQQSPVVVQQPKHRSPGVPGSGRSSRGARPHSSPTGHSGHAGSKFTQQQPMQENQLQSHSRNHLVPHATSHGALRSDSDVLSPSFHRHPLGYDDSEYVDEEGYTHTQSMPQLYHDGRQNVRTSVNGSSGVVDVSKQKSVNNSPGSPMFQRDGYNNGTIGSDYCSAVINIDYSGEEDLSYEEDSYVSDDQYYLTEREYHESLMGSLRDHMPQPRAYDEYLHNSRTVHVDVGTAGLGISIKGGLEYGLPIRKFETC</sequence>
<organism evidence="2 3">
    <name type="scientific">Sphaeroforma arctica JP610</name>
    <dbReference type="NCBI Taxonomy" id="667725"/>
    <lineage>
        <taxon>Eukaryota</taxon>
        <taxon>Ichthyosporea</taxon>
        <taxon>Ichthyophonida</taxon>
        <taxon>Sphaeroforma</taxon>
    </lineage>
</organism>
<keyword evidence="3" id="KW-1185">Reference proteome</keyword>
<dbReference type="EMBL" id="KQ241781">
    <property type="protein sequence ID" value="KNC84193.1"/>
    <property type="molecule type" value="Genomic_DNA"/>
</dbReference>
<dbReference type="AlphaFoldDB" id="A0A0L0G7J6"/>
<feature type="region of interest" description="Disordered" evidence="1">
    <location>
        <begin position="147"/>
        <end position="498"/>
    </location>
</feature>
<feature type="compositionally biased region" description="Polar residues" evidence="1">
    <location>
        <begin position="449"/>
        <end position="464"/>
    </location>
</feature>
<proteinExistence type="predicted"/>
<feature type="region of interest" description="Disordered" evidence="1">
    <location>
        <begin position="1"/>
        <end position="38"/>
    </location>
</feature>
<reference evidence="2 3" key="1">
    <citation type="submission" date="2011-02" db="EMBL/GenBank/DDBJ databases">
        <title>The Genome Sequence of Sphaeroforma arctica JP610.</title>
        <authorList>
            <consortium name="The Broad Institute Genome Sequencing Platform"/>
            <person name="Russ C."/>
            <person name="Cuomo C."/>
            <person name="Young S.K."/>
            <person name="Zeng Q."/>
            <person name="Gargeya S."/>
            <person name="Alvarado L."/>
            <person name="Berlin A."/>
            <person name="Chapman S.B."/>
            <person name="Chen Z."/>
            <person name="Freedman E."/>
            <person name="Gellesch M."/>
            <person name="Goldberg J."/>
            <person name="Griggs A."/>
            <person name="Gujja S."/>
            <person name="Heilman E."/>
            <person name="Heiman D."/>
            <person name="Howarth C."/>
            <person name="Mehta T."/>
            <person name="Neiman D."/>
            <person name="Pearson M."/>
            <person name="Roberts A."/>
            <person name="Saif S."/>
            <person name="Shea T."/>
            <person name="Shenoy N."/>
            <person name="Sisk P."/>
            <person name="Stolte C."/>
            <person name="Sykes S."/>
            <person name="White J."/>
            <person name="Yandava C."/>
            <person name="Burger G."/>
            <person name="Gray M.W."/>
            <person name="Holland P.W.H."/>
            <person name="King N."/>
            <person name="Lang F.B.F."/>
            <person name="Roger A.J."/>
            <person name="Ruiz-Trillo I."/>
            <person name="Haas B."/>
            <person name="Nusbaum C."/>
            <person name="Birren B."/>
        </authorList>
    </citation>
    <scope>NUCLEOTIDE SEQUENCE [LARGE SCALE GENOMIC DNA]</scope>
    <source>
        <strain evidence="2 3">JP610</strain>
    </source>
</reference>
<evidence type="ECO:0000256" key="1">
    <source>
        <dbReference type="SAM" id="MobiDB-lite"/>
    </source>
</evidence>
<accession>A0A0L0G7J6</accession>
<evidence type="ECO:0000313" key="2">
    <source>
        <dbReference type="EMBL" id="KNC84193.1"/>
    </source>
</evidence>
<protein>
    <submittedName>
        <fullName evidence="2">Uncharacterized protein</fullName>
    </submittedName>
</protein>
<name>A0A0L0G7J6_9EUKA</name>
<feature type="compositionally biased region" description="Polar residues" evidence="1">
    <location>
        <begin position="167"/>
        <end position="187"/>
    </location>
</feature>
<dbReference type="Proteomes" id="UP000054560">
    <property type="component" value="Unassembled WGS sequence"/>
</dbReference>
<feature type="compositionally biased region" description="Basic and acidic residues" evidence="1">
    <location>
        <begin position="324"/>
        <end position="347"/>
    </location>
</feature>
<gene>
    <name evidence="2" type="ORF">SARC_03583</name>
</gene>
<feature type="compositionally biased region" description="Low complexity" evidence="1">
    <location>
        <begin position="406"/>
        <end position="439"/>
    </location>
</feature>
<feature type="compositionally biased region" description="Polar residues" evidence="1">
    <location>
        <begin position="241"/>
        <end position="267"/>
    </location>
</feature>
<evidence type="ECO:0000313" key="3">
    <source>
        <dbReference type="Proteomes" id="UP000054560"/>
    </source>
</evidence>
<dbReference type="GeneID" id="25904087"/>
<feature type="compositionally biased region" description="Polar residues" evidence="1">
    <location>
        <begin position="282"/>
        <end position="319"/>
    </location>
</feature>
<feature type="compositionally biased region" description="Low complexity" evidence="1">
    <location>
        <begin position="528"/>
        <end position="538"/>
    </location>
</feature>
<feature type="region of interest" description="Disordered" evidence="1">
    <location>
        <begin position="524"/>
        <end position="555"/>
    </location>
</feature>
<feature type="compositionally biased region" description="Polar residues" evidence="1">
    <location>
        <begin position="19"/>
        <end position="35"/>
    </location>
</feature>